<dbReference type="SUPFAM" id="SSF46955">
    <property type="entry name" value="Putative DNA-binding domain"/>
    <property type="match status" value="1"/>
</dbReference>
<keyword evidence="2" id="KW-1185">Reference proteome</keyword>
<accession>A0A0W0WIJ8</accession>
<evidence type="ECO:0000313" key="1">
    <source>
        <dbReference type="EMBL" id="KTD31862.1"/>
    </source>
</evidence>
<gene>
    <name evidence="1" type="ORF">Lmac_0052</name>
</gene>
<name>A0A0W0WIJ8_9GAMM</name>
<dbReference type="InterPro" id="IPR009061">
    <property type="entry name" value="DNA-bd_dom_put_sf"/>
</dbReference>
<dbReference type="EMBL" id="LNYL01000002">
    <property type="protein sequence ID" value="KTD31862.1"/>
    <property type="molecule type" value="Genomic_DNA"/>
</dbReference>
<dbReference type="RefSeq" id="WP_058450897.1">
    <property type="nucleotide sequence ID" value="NZ_CAAAIB010000003.1"/>
</dbReference>
<comment type="caution">
    <text evidence="1">The sequence shown here is derived from an EMBL/GenBank/DDBJ whole genome shotgun (WGS) entry which is preliminary data.</text>
</comment>
<sequence length="104" mass="11771">MTEHEKKPTATECEEWFYLSLAEVTSSFGVSKETVIEIVNEGIIPAQKDEHDEWQFDSEAVRCIRTVLRLNRDLGVNLAGAALALELLKEIDRLHAMLRNKGMA</sequence>
<dbReference type="Gene3D" id="1.10.1660.10">
    <property type="match status" value="1"/>
</dbReference>
<protein>
    <submittedName>
        <fullName evidence="1">Putative chaperone-modulator protein CbpM</fullName>
    </submittedName>
</protein>
<dbReference type="OrthoDB" id="5651480at2"/>
<dbReference type="STRING" id="466.Lmac_0052"/>
<dbReference type="Pfam" id="PF13591">
    <property type="entry name" value="MerR_2"/>
    <property type="match status" value="1"/>
</dbReference>
<evidence type="ECO:0000313" key="2">
    <source>
        <dbReference type="Proteomes" id="UP000054908"/>
    </source>
</evidence>
<reference evidence="1 2" key="1">
    <citation type="submission" date="2015-11" db="EMBL/GenBank/DDBJ databases">
        <title>Genomic analysis of 38 Legionella species identifies large and diverse effector repertoires.</title>
        <authorList>
            <person name="Burstein D."/>
            <person name="Amaro F."/>
            <person name="Zusman T."/>
            <person name="Lifshitz Z."/>
            <person name="Cohen O."/>
            <person name="Gilbert J.A."/>
            <person name="Pupko T."/>
            <person name="Shuman H.A."/>
            <person name="Segal G."/>
        </authorList>
    </citation>
    <scope>NUCLEOTIDE SEQUENCE [LARGE SCALE GENOMIC DNA]</scope>
    <source>
        <strain evidence="1 2">PX-1-G2-E2</strain>
    </source>
</reference>
<dbReference type="PATRIC" id="fig|466.6.peg.56"/>
<dbReference type="Proteomes" id="UP000054908">
    <property type="component" value="Unassembled WGS sequence"/>
</dbReference>
<organism evidence="1 2">
    <name type="scientific">Legionella maceachernii</name>
    <dbReference type="NCBI Taxonomy" id="466"/>
    <lineage>
        <taxon>Bacteria</taxon>
        <taxon>Pseudomonadati</taxon>
        <taxon>Pseudomonadota</taxon>
        <taxon>Gammaproteobacteria</taxon>
        <taxon>Legionellales</taxon>
        <taxon>Legionellaceae</taxon>
        <taxon>Legionella</taxon>
    </lineage>
</organism>
<dbReference type="AlphaFoldDB" id="A0A0W0WIJ8"/>
<proteinExistence type="predicted"/>